<dbReference type="AlphaFoldDB" id="A0A011WVR2"/>
<evidence type="ECO:0000256" key="1">
    <source>
        <dbReference type="SAM" id="Phobius"/>
    </source>
</evidence>
<reference evidence="2 3" key="1">
    <citation type="submission" date="2013-06" db="EMBL/GenBank/DDBJ databases">
        <title>Rumen cellulosomics: divergent fiber-degrading strategies revealed by comparative genome-wide analysis of six Ruminococcal strains.</title>
        <authorList>
            <person name="Dassa B."/>
            <person name="Borovok I."/>
            <person name="Lamed R."/>
            <person name="Flint H."/>
            <person name="Yeoman C.J."/>
            <person name="White B."/>
            <person name="Bayer E.A."/>
        </authorList>
    </citation>
    <scope>NUCLEOTIDE SEQUENCE [LARGE SCALE GENOMIC DNA]</scope>
    <source>
        <strain evidence="2 3">SY3</strain>
    </source>
</reference>
<name>A0A011WVR2_RUMAL</name>
<proteinExistence type="predicted"/>
<evidence type="ECO:0000313" key="3">
    <source>
        <dbReference type="Proteomes" id="UP000021369"/>
    </source>
</evidence>
<dbReference type="EMBL" id="JEOB01000001">
    <property type="protein sequence ID" value="EXM41075.1"/>
    <property type="molecule type" value="Genomic_DNA"/>
</dbReference>
<keyword evidence="1" id="KW-0472">Membrane</keyword>
<dbReference type="OrthoDB" id="1823018at2"/>
<keyword evidence="1" id="KW-0812">Transmembrane</keyword>
<evidence type="ECO:0000313" key="2">
    <source>
        <dbReference type="EMBL" id="EXM41075.1"/>
    </source>
</evidence>
<protein>
    <submittedName>
        <fullName evidence="2">Uncharacterized protein</fullName>
    </submittedName>
</protein>
<keyword evidence="1" id="KW-1133">Transmembrane helix</keyword>
<feature type="transmembrane region" description="Helical" evidence="1">
    <location>
        <begin position="36"/>
        <end position="57"/>
    </location>
</feature>
<keyword evidence="3" id="KW-1185">Reference proteome</keyword>
<sequence length="68" mass="7607">MEKKVRILWSVSLLIIGCVSLIIAVSNMASLELPDIAKRVLGIIDLLSIPVLVYSSIKLRKWNNSDKE</sequence>
<feature type="transmembrane region" description="Helical" evidence="1">
    <location>
        <begin position="7"/>
        <end position="30"/>
    </location>
</feature>
<comment type="caution">
    <text evidence="2">The sequence shown here is derived from an EMBL/GenBank/DDBJ whole genome shotgun (WGS) entry which is preliminary data.</text>
</comment>
<dbReference type="Proteomes" id="UP000021369">
    <property type="component" value="Unassembled WGS sequence"/>
</dbReference>
<organism evidence="2 3">
    <name type="scientific">Ruminococcus albus SY3</name>
    <dbReference type="NCBI Taxonomy" id="1341156"/>
    <lineage>
        <taxon>Bacteria</taxon>
        <taxon>Bacillati</taxon>
        <taxon>Bacillota</taxon>
        <taxon>Clostridia</taxon>
        <taxon>Eubacteriales</taxon>
        <taxon>Oscillospiraceae</taxon>
        <taxon>Ruminococcus</taxon>
    </lineage>
</organism>
<gene>
    <name evidence="2" type="ORF">RASY3_03735</name>
</gene>
<accession>A0A011WVR2</accession>
<dbReference type="RefSeq" id="WP_024858648.1">
    <property type="nucleotide sequence ID" value="NZ_JEOB01000001.1"/>
</dbReference>
<dbReference type="PROSITE" id="PS51257">
    <property type="entry name" value="PROKAR_LIPOPROTEIN"/>
    <property type="match status" value="1"/>
</dbReference>